<gene>
    <name evidence="2" type="ORF">EDC91_12120</name>
</gene>
<feature type="region of interest" description="Disordered" evidence="1">
    <location>
        <begin position="31"/>
        <end position="63"/>
    </location>
</feature>
<evidence type="ECO:0000256" key="1">
    <source>
        <dbReference type="SAM" id="MobiDB-lite"/>
    </source>
</evidence>
<reference evidence="2 3" key="1">
    <citation type="submission" date="2019-03" db="EMBL/GenBank/DDBJ databases">
        <title>Freshwater and sediment microbial communities from various areas in North America, analyzing microbe dynamics in response to fracking.</title>
        <authorList>
            <person name="Lamendella R."/>
        </authorList>
    </citation>
    <scope>NUCLEOTIDE SEQUENCE [LARGE SCALE GENOMIC DNA]</scope>
    <source>
        <strain evidence="2 3">74A</strain>
    </source>
</reference>
<evidence type="ECO:0000313" key="2">
    <source>
        <dbReference type="EMBL" id="TCN81874.1"/>
    </source>
</evidence>
<proteinExistence type="predicted"/>
<feature type="compositionally biased region" description="Low complexity" evidence="1">
    <location>
        <begin position="31"/>
        <end position="58"/>
    </location>
</feature>
<evidence type="ECO:0008006" key="4">
    <source>
        <dbReference type="Google" id="ProtNLM"/>
    </source>
</evidence>
<dbReference type="EMBL" id="SLWF01000021">
    <property type="protein sequence ID" value="TCN81874.1"/>
    <property type="molecule type" value="Genomic_DNA"/>
</dbReference>
<name>A0A4R2F5U8_9GAMM</name>
<dbReference type="Proteomes" id="UP000294832">
    <property type="component" value="Unassembled WGS sequence"/>
</dbReference>
<keyword evidence="3" id="KW-1185">Reference proteome</keyword>
<organism evidence="2 3">
    <name type="scientific">Shewanella fodinae</name>
    <dbReference type="NCBI Taxonomy" id="552357"/>
    <lineage>
        <taxon>Bacteria</taxon>
        <taxon>Pseudomonadati</taxon>
        <taxon>Pseudomonadota</taxon>
        <taxon>Gammaproteobacteria</taxon>
        <taxon>Alteromonadales</taxon>
        <taxon>Shewanellaceae</taxon>
        <taxon>Shewanella</taxon>
    </lineage>
</organism>
<accession>A0A4R2F5U8</accession>
<sequence>MQIQSAFAAGVQGLQAAQSGLTQATVDVAQASVSPASPTSTDTSSAVASVSSPDTTSALVSAMASERQGEASVNVLQRASDTLGSIIDIEV</sequence>
<dbReference type="AlphaFoldDB" id="A0A4R2F5U8"/>
<dbReference type="OrthoDB" id="6270180at2"/>
<evidence type="ECO:0000313" key="3">
    <source>
        <dbReference type="Proteomes" id="UP000294832"/>
    </source>
</evidence>
<protein>
    <recommendedName>
        <fullName evidence="4">Flagellar basal body rod FlgEFG protein</fullName>
    </recommendedName>
</protein>
<comment type="caution">
    <text evidence="2">The sequence shown here is derived from an EMBL/GenBank/DDBJ whole genome shotgun (WGS) entry which is preliminary data.</text>
</comment>
<dbReference type="RefSeq" id="WP_133039616.1">
    <property type="nucleotide sequence ID" value="NZ_SLWF01000021.1"/>
</dbReference>